<sequence>MEVIKVNDICLSNIDELVVDRELKPIALTDDTMNQRLKKVMNRMEQGKLDALVIYGDLEHGGNFEYLTGFVTRFEEGMLVLHKTGKAYLILGNENINKVPKSRIKAIGIHMPHLSLANQPMEDDRPISDYFREAGLTDSMRVGVVGWKLFTSHYCDNNNLFDLPNFLIQGLKEVVGEKHLSNQTGLFISSDNGARVKNNSNEIAHYEFWAQLSSQSMSKGLELFDVGLSEMKIGDVMQEMGQPRSVVTIVATGERFEKANMYPTDKKVSLGDPVSMTVGYKGGLTSRAGYAVKNSAQLPKGQEDYLDKLAKPYFNAVATWLESIKIGKTGQEMYKMIEGILPKENYGWQLNPGHLFADEEWLSSPIYPNSEITLKSGMMFQLDIIPSISGYAGTSCESGIALADERLRKEIKDNYPDLHHVFMLRRKFIEKQLNIHLPEEVLPMTDTVAYYRPFFLAKDHALKRIK</sequence>
<dbReference type="GO" id="GO:0004177">
    <property type="term" value="F:aminopeptidase activity"/>
    <property type="evidence" value="ECO:0007669"/>
    <property type="project" value="UniProtKB-KW"/>
</dbReference>
<dbReference type="InterPro" id="IPR036005">
    <property type="entry name" value="Creatinase/aminopeptidase-like"/>
</dbReference>
<evidence type="ECO:0000259" key="1">
    <source>
        <dbReference type="Pfam" id="PF00557"/>
    </source>
</evidence>
<protein>
    <submittedName>
        <fullName evidence="3">Xaa-Pro aminopeptidase</fullName>
    </submittedName>
</protein>
<reference evidence="3 4" key="1">
    <citation type="submission" date="2017-05" db="EMBL/GenBank/DDBJ databases">
        <title>Vagococcus spp. assemblies.</title>
        <authorList>
            <person name="Gulvik C.A."/>
        </authorList>
    </citation>
    <scope>NUCLEOTIDE SEQUENCE [LARGE SCALE GENOMIC DNA]</scope>
    <source>
        <strain evidence="3 4">SS1994</strain>
    </source>
</reference>
<dbReference type="CDD" id="cd01066">
    <property type="entry name" value="APP_MetAP"/>
    <property type="match status" value="1"/>
</dbReference>
<feature type="domain" description="Creatinase N-terminal" evidence="2">
    <location>
        <begin position="36"/>
        <end position="91"/>
    </location>
</feature>
<name>A0A429ZNQ2_9ENTE</name>
<feature type="domain" description="Peptidase M24" evidence="1">
    <location>
        <begin position="211"/>
        <end position="382"/>
    </location>
</feature>
<dbReference type="Gene3D" id="3.40.350.10">
    <property type="entry name" value="Creatinase/prolidase N-terminal domain"/>
    <property type="match status" value="1"/>
</dbReference>
<gene>
    <name evidence="3" type="ORF">CBF36_03330</name>
</gene>
<evidence type="ECO:0000313" key="4">
    <source>
        <dbReference type="Proteomes" id="UP000288490"/>
    </source>
</evidence>
<dbReference type="EMBL" id="NGJT01000004">
    <property type="protein sequence ID" value="RST95279.1"/>
    <property type="molecule type" value="Genomic_DNA"/>
</dbReference>
<accession>A0A429ZNQ2</accession>
<dbReference type="InterPro" id="IPR000587">
    <property type="entry name" value="Creatinase_N"/>
</dbReference>
<keyword evidence="3" id="KW-0378">Hydrolase</keyword>
<evidence type="ECO:0000259" key="2">
    <source>
        <dbReference type="Pfam" id="PF01321"/>
    </source>
</evidence>
<organism evidence="3 4">
    <name type="scientific">Vagococcus bubulae</name>
    <dbReference type="NCBI Taxonomy" id="1977868"/>
    <lineage>
        <taxon>Bacteria</taxon>
        <taxon>Bacillati</taxon>
        <taxon>Bacillota</taxon>
        <taxon>Bacilli</taxon>
        <taxon>Lactobacillales</taxon>
        <taxon>Enterococcaceae</taxon>
        <taxon>Vagococcus</taxon>
    </lineage>
</organism>
<dbReference type="Proteomes" id="UP000288490">
    <property type="component" value="Unassembled WGS sequence"/>
</dbReference>
<dbReference type="OrthoDB" id="9778159at2"/>
<proteinExistence type="predicted"/>
<comment type="caution">
    <text evidence="3">The sequence shown here is derived from an EMBL/GenBank/DDBJ whole genome shotgun (WGS) entry which is preliminary data.</text>
</comment>
<dbReference type="Gene3D" id="3.90.230.10">
    <property type="entry name" value="Creatinase/methionine aminopeptidase superfamily"/>
    <property type="match status" value="1"/>
</dbReference>
<keyword evidence="3" id="KW-0031">Aminopeptidase</keyword>
<dbReference type="AlphaFoldDB" id="A0A429ZNQ2"/>
<dbReference type="InterPro" id="IPR029149">
    <property type="entry name" value="Creatin/AminoP/Spt16_N"/>
</dbReference>
<evidence type="ECO:0000313" key="3">
    <source>
        <dbReference type="EMBL" id="RST95279.1"/>
    </source>
</evidence>
<dbReference type="Pfam" id="PF00557">
    <property type="entry name" value="Peptidase_M24"/>
    <property type="match status" value="1"/>
</dbReference>
<keyword evidence="3" id="KW-0645">Protease</keyword>
<keyword evidence="4" id="KW-1185">Reference proteome</keyword>
<dbReference type="SUPFAM" id="SSF55920">
    <property type="entry name" value="Creatinase/aminopeptidase"/>
    <property type="match status" value="1"/>
</dbReference>
<dbReference type="SUPFAM" id="SSF53092">
    <property type="entry name" value="Creatinase/prolidase N-terminal domain"/>
    <property type="match status" value="1"/>
</dbReference>
<dbReference type="Pfam" id="PF01321">
    <property type="entry name" value="Creatinase_N"/>
    <property type="match status" value="1"/>
</dbReference>
<dbReference type="InterPro" id="IPR000994">
    <property type="entry name" value="Pept_M24"/>
</dbReference>